<evidence type="ECO:0000313" key="1">
    <source>
        <dbReference type="EMBL" id="KAI3667012.1"/>
    </source>
</evidence>
<sequence>MIIDQRPPPPPLQPPRTSVSCDRHPHDNFTGFCPTCLCERLTILDQSATATATTASSSSRRNSISSSTTAAVKAIFRSNATSEDNRTKLTTESSSLLDLRRTKSFSASKNEALGFFTGVFEHQRKSCDARGRNTLSSLFSIDDDDSNPGDSSTQQQTIGSTDTVLETNKEDDEEYEDGDEIRVSEEQEVRRLDDLENDIVEMEAEIDAIVNNLKSMKDHIDLDSQSKKPSLSNFWSAASVLSKKWQKWRRNQKKNVDSSRTLPVQKKPISRNRRETLSEIADYGFGRRSCDLDPRFSLDAGRISVDDRRYSFDEPRASWDGYLIGRSFPRLPPMVEDVPVVHPPRSDMQIPVEEPTNSDNIPGGSIQTRDFYLDSSSNSKRRKSVDRSNSIRKIAAAVVAEMDERKTTTTVSNAKVSPDTIDWNHIHRENELERESFSNSLRDDGSATFDLGFRDTVNKEAKKSRWWRWKVWGFINGQAANRGSEGLWQDSRSNGNGESRDGFNRKLYRSSSSVSWRNSSYKMKKSSSAENDKNRKEGDEFVFERNRSARYSPNHVNNGLLRFYLTPLRGSRRTGTAKSRLSSNSNSIDRNMLQLY</sequence>
<reference evidence="1 2" key="2">
    <citation type="journal article" date="2022" name="Mol. Ecol. Resour.">
        <title>The genomes of chicory, endive, great burdock and yacon provide insights into Asteraceae paleo-polyploidization history and plant inulin production.</title>
        <authorList>
            <person name="Fan W."/>
            <person name="Wang S."/>
            <person name="Wang H."/>
            <person name="Wang A."/>
            <person name="Jiang F."/>
            <person name="Liu H."/>
            <person name="Zhao H."/>
            <person name="Xu D."/>
            <person name="Zhang Y."/>
        </authorList>
    </citation>
    <scope>NUCLEOTIDE SEQUENCE [LARGE SCALE GENOMIC DNA]</scope>
    <source>
        <strain evidence="2">cv. Niubang</strain>
    </source>
</reference>
<protein>
    <submittedName>
        <fullName evidence="1">Uncharacterized protein</fullName>
    </submittedName>
</protein>
<dbReference type="Proteomes" id="UP001055879">
    <property type="component" value="Linkage Group LG17"/>
</dbReference>
<organism evidence="1 2">
    <name type="scientific">Arctium lappa</name>
    <name type="common">Greater burdock</name>
    <name type="synonym">Lappa major</name>
    <dbReference type="NCBI Taxonomy" id="4217"/>
    <lineage>
        <taxon>Eukaryota</taxon>
        <taxon>Viridiplantae</taxon>
        <taxon>Streptophyta</taxon>
        <taxon>Embryophyta</taxon>
        <taxon>Tracheophyta</taxon>
        <taxon>Spermatophyta</taxon>
        <taxon>Magnoliopsida</taxon>
        <taxon>eudicotyledons</taxon>
        <taxon>Gunneridae</taxon>
        <taxon>Pentapetalae</taxon>
        <taxon>asterids</taxon>
        <taxon>campanulids</taxon>
        <taxon>Asterales</taxon>
        <taxon>Asteraceae</taxon>
        <taxon>Carduoideae</taxon>
        <taxon>Cardueae</taxon>
        <taxon>Arctiinae</taxon>
        <taxon>Arctium</taxon>
    </lineage>
</organism>
<reference evidence="2" key="1">
    <citation type="journal article" date="2022" name="Mol. Ecol. Resour.">
        <title>The genomes of chicory, endive, great burdock and yacon provide insights into Asteraceae palaeo-polyploidization history and plant inulin production.</title>
        <authorList>
            <person name="Fan W."/>
            <person name="Wang S."/>
            <person name="Wang H."/>
            <person name="Wang A."/>
            <person name="Jiang F."/>
            <person name="Liu H."/>
            <person name="Zhao H."/>
            <person name="Xu D."/>
            <person name="Zhang Y."/>
        </authorList>
    </citation>
    <scope>NUCLEOTIDE SEQUENCE [LARGE SCALE GENOMIC DNA]</scope>
    <source>
        <strain evidence="2">cv. Niubang</strain>
    </source>
</reference>
<dbReference type="EMBL" id="CM042063">
    <property type="protein sequence ID" value="KAI3667012.1"/>
    <property type="molecule type" value="Genomic_DNA"/>
</dbReference>
<accession>A0ACB8XHT2</accession>
<proteinExistence type="predicted"/>
<comment type="caution">
    <text evidence="1">The sequence shown here is derived from an EMBL/GenBank/DDBJ whole genome shotgun (WGS) entry which is preliminary data.</text>
</comment>
<gene>
    <name evidence="1" type="ORF">L6452_42054</name>
</gene>
<name>A0ACB8XHT2_ARCLA</name>
<keyword evidence="2" id="KW-1185">Reference proteome</keyword>
<evidence type="ECO:0000313" key="2">
    <source>
        <dbReference type="Proteomes" id="UP001055879"/>
    </source>
</evidence>